<feature type="chain" id="PRO_5013024785" evidence="1">
    <location>
        <begin position="21"/>
        <end position="263"/>
    </location>
</feature>
<accession>A0A1U9NQD7</accession>
<sequence>MKKQVLICISYICAAGVLQAIPVADNFDDGVLDTSKWISLDKDGAFVTEANGVVIFGTTDDTRPFLVTQGSWDPAVEGTLTVTGTVYIAADEAMVVWTRSNGEYDSVGWPNNGGVIGSGLRFSFANNEYNVNIMTKEDSVGWNAISSMTKNIENLSVVPGDWYFTVTDNGSQVSIEVVNAADPANYATATANTNFMPAVTSNKVVFGVSAGELDNITIAGEGDGDLTECIEWGYQISDLNKDCKVDLSDLVVFCSQWLNSTLP</sequence>
<dbReference type="RefSeq" id="WP_146663665.1">
    <property type="nucleotide sequence ID" value="NZ_CP019791.1"/>
</dbReference>
<dbReference type="STRING" id="1936003.STSP2_03237"/>
<protein>
    <submittedName>
        <fullName evidence="2">Uncharacterized protein</fullName>
    </submittedName>
</protein>
<evidence type="ECO:0000256" key="1">
    <source>
        <dbReference type="SAM" id="SignalP"/>
    </source>
</evidence>
<dbReference type="AlphaFoldDB" id="A0A1U9NQD7"/>
<gene>
    <name evidence="2" type="ORF">STSP2_03237</name>
</gene>
<proteinExistence type="predicted"/>
<name>A0A1U9NQD7_9BACT</name>
<dbReference type="EMBL" id="CP019791">
    <property type="protein sequence ID" value="AQT70035.1"/>
    <property type="molecule type" value="Genomic_DNA"/>
</dbReference>
<keyword evidence="1" id="KW-0732">Signal</keyword>
<dbReference type="Proteomes" id="UP000189674">
    <property type="component" value="Chromosome"/>
</dbReference>
<feature type="signal peptide" evidence="1">
    <location>
        <begin position="1"/>
        <end position="20"/>
    </location>
</feature>
<reference evidence="3" key="1">
    <citation type="submission" date="2017-02" db="EMBL/GenBank/DDBJ databases">
        <title>Comparative genomics and description of representatives of a novel lineage of planctomycetes thriving in anoxic sediments.</title>
        <authorList>
            <person name="Spring S."/>
            <person name="Bunk B."/>
            <person name="Sproer C."/>
        </authorList>
    </citation>
    <scope>NUCLEOTIDE SEQUENCE [LARGE SCALE GENOMIC DNA]</scope>
    <source>
        <strain evidence="3">ST-NAGAB-D1</strain>
    </source>
</reference>
<evidence type="ECO:0000313" key="2">
    <source>
        <dbReference type="EMBL" id="AQT70035.1"/>
    </source>
</evidence>
<organism evidence="2 3">
    <name type="scientific">Anaerohalosphaera lusitana</name>
    <dbReference type="NCBI Taxonomy" id="1936003"/>
    <lineage>
        <taxon>Bacteria</taxon>
        <taxon>Pseudomonadati</taxon>
        <taxon>Planctomycetota</taxon>
        <taxon>Phycisphaerae</taxon>
        <taxon>Sedimentisphaerales</taxon>
        <taxon>Anaerohalosphaeraceae</taxon>
        <taxon>Anaerohalosphaera</taxon>
    </lineage>
</organism>
<dbReference type="KEGG" id="alus:STSP2_03237"/>
<evidence type="ECO:0000313" key="3">
    <source>
        <dbReference type="Proteomes" id="UP000189674"/>
    </source>
</evidence>
<keyword evidence="3" id="KW-1185">Reference proteome</keyword>